<feature type="chain" id="PRO_5040402850" evidence="2">
    <location>
        <begin position="17"/>
        <end position="513"/>
    </location>
</feature>
<proteinExistence type="predicted"/>
<dbReference type="EMBL" id="WJQU01000003">
    <property type="protein sequence ID" value="KAJ6640285.1"/>
    <property type="molecule type" value="Genomic_DNA"/>
</dbReference>
<dbReference type="OrthoDB" id="8192083at2759"/>
<dbReference type="AlphaFoldDB" id="A0A9Q0MYI8"/>
<evidence type="ECO:0000313" key="4">
    <source>
        <dbReference type="Proteomes" id="UP001151699"/>
    </source>
</evidence>
<feature type="region of interest" description="Disordered" evidence="1">
    <location>
        <begin position="400"/>
        <end position="465"/>
    </location>
</feature>
<evidence type="ECO:0000256" key="1">
    <source>
        <dbReference type="SAM" id="MobiDB-lite"/>
    </source>
</evidence>
<feature type="compositionally biased region" description="Polar residues" evidence="1">
    <location>
        <begin position="171"/>
        <end position="202"/>
    </location>
</feature>
<gene>
    <name evidence="3" type="ORF">Bhyg_13035</name>
</gene>
<feature type="compositionally biased region" description="Acidic residues" evidence="1">
    <location>
        <begin position="151"/>
        <end position="166"/>
    </location>
</feature>
<feature type="region of interest" description="Disordered" evidence="1">
    <location>
        <begin position="104"/>
        <end position="232"/>
    </location>
</feature>
<dbReference type="Proteomes" id="UP001151699">
    <property type="component" value="Chromosome X"/>
</dbReference>
<evidence type="ECO:0000313" key="3">
    <source>
        <dbReference type="EMBL" id="KAJ6640285.1"/>
    </source>
</evidence>
<feature type="compositionally biased region" description="Basic and acidic residues" evidence="1">
    <location>
        <begin position="412"/>
        <end position="428"/>
    </location>
</feature>
<feature type="compositionally biased region" description="Basic and acidic residues" evidence="1">
    <location>
        <begin position="443"/>
        <end position="459"/>
    </location>
</feature>
<comment type="caution">
    <text evidence="3">The sequence shown here is derived from an EMBL/GenBank/DDBJ whole genome shotgun (WGS) entry which is preliminary data.</text>
</comment>
<protein>
    <submittedName>
        <fullName evidence="3">Uncharacterized protein</fullName>
    </submittedName>
</protein>
<reference evidence="3" key="1">
    <citation type="submission" date="2022-07" db="EMBL/GenBank/DDBJ databases">
        <authorList>
            <person name="Trinca V."/>
            <person name="Uliana J.V.C."/>
            <person name="Torres T.T."/>
            <person name="Ward R.J."/>
            <person name="Monesi N."/>
        </authorList>
    </citation>
    <scope>NUCLEOTIDE SEQUENCE</scope>
    <source>
        <strain evidence="3">HSMRA1968</strain>
        <tissue evidence="3">Whole embryos</tissue>
    </source>
</reference>
<feature type="compositionally biased region" description="Polar residues" evidence="1">
    <location>
        <begin position="429"/>
        <end position="442"/>
    </location>
</feature>
<sequence>MKNLIFLACALCAVQAVPLPAEQPNELEILQIPLQGNKELDIVSLADDDGKINDRNKRTIGILRELFPELSKIVEQKIQMLIPIVLRTVGPIFLRSGLGGLGGAGNNKAPSFDDDDEDDDDNEDDKVSKDENTISGANGRKVSISLPTFPPDDDDDDDDENEEEIEDIKKQSQSANDQGTSSTFSLPTIVSASTPGTLNPNIDLSVFDPEPTSSTTSKAVPESSNDDESQDNTVAIVDKIDLRQNDGESLGSAPYIYELPPYKSISENETKNDEFNAVASNGESTLDMAALNEKLETINRVVRQTAALQQTEGEKLEVAASDSQRVESKAPAIDELSLDNEETDDNRNKRFLSFGFGGSGGSGGGSGNFLFDIIRRTADRAARTAGTVYRVVAGTETLGLEDDSGGQKTAHLHQDHQQASDKTSRTETDGLSNGLVSGSTGTEHSDEKDNAADDGDAGKSADGYTEGIPGPVTRLFVLANRGLANLVQDLILRIAQTSERVVNFKARLITSLI</sequence>
<keyword evidence="4" id="KW-1185">Reference proteome</keyword>
<organism evidence="3 4">
    <name type="scientific">Pseudolycoriella hygida</name>
    <dbReference type="NCBI Taxonomy" id="35572"/>
    <lineage>
        <taxon>Eukaryota</taxon>
        <taxon>Metazoa</taxon>
        <taxon>Ecdysozoa</taxon>
        <taxon>Arthropoda</taxon>
        <taxon>Hexapoda</taxon>
        <taxon>Insecta</taxon>
        <taxon>Pterygota</taxon>
        <taxon>Neoptera</taxon>
        <taxon>Endopterygota</taxon>
        <taxon>Diptera</taxon>
        <taxon>Nematocera</taxon>
        <taxon>Sciaroidea</taxon>
        <taxon>Sciaridae</taxon>
        <taxon>Pseudolycoriella</taxon>
    </lineage>
</organism>
<feature type="compositionally biased region" description="Acidic residues" evidence="1">
    <location>
        <begin position="112"/>
        <end position="124"/>
    </location>
</feature>
<keyword evidence="2" id="KW-0732">Signal</keyword>
<accession>A0A9Q0MYI8</accession>
<evidence type="ECO:0000256" key="2">
    <source>
        <dbReference type="SAM" id="SignalP"/>
    </source>
</evidence>
<name>A0A9Q0MYI8_9DIPT</name>
<feature type="signal peptide" evidence="2">
    <location>
        <begin position="1"/>
        <end position="16"/>
    </location>
</feature>